<accession>A0AAE7NYQ9</accession>
<dbReference type="KEGG" id="barh:WN72_40725"/>
<dbReference type="RefSeq" id="WP_092217651.1">
    <property type="nucleotide sequence ID" value="NZ_CP030050.1"/>
</dbReference>
<evidence type="ECO:0000313" key="3">
    <source>
        <dbReference type="Proteomes" id="UP000594015"/>
    </source>
</evidence>
<proteinExistence type="predicted"/>
<dbReference type="Proteomes" id="UP000594015">
    <property type="component" value="Chromosome"/>
</dbReference>
<dbReference type="AlphaFoldDB" id="A0AAE7NYQ9"/>
<reference evidence="2 3" key="1">
    <citation type="submission" date="2018-06" db="EMBL/GenBank/DDBJ databases">
        <title>Comparative genomics of Bradyrhizobium nodulating Arachidis hypogaea.</title>
        <authorList>
            <person name="Li Y."/>
        </authorList>
    </citation>
    <scope>NUCLEOTIDE SEQUENCE [LARGE SCALE GENOMIC DNA]</scope>
    <source>
        <strain evidence="2 3">CCBAU 051107</strain>
    </source>
</reference>
<organism evidence="2 3">
    <name type="scientific">Bradyrhizobium arachidis</name>
    <dbReference type="NCBI Taxonomy" id="858423"/>
    <lineage>
        <taxon>Bacteria</taxon>
        <taxon>Pseudomonadati</taxon>
        <taxon>Pseudomonadota</taxon>
        <taxon>Alphaproteobacteria</taxon>
        <taxon>Hyphomicrobiales</taxon>
        <taxon>Nitrobacteraceae</taxon>
        <taxon>Bradyrhizobium</taxon>
    </lineage>
</organism>
<sequence length="83" mass="9614">MNATLLKMAVIVSWSIVFMQNVAKTRRDARQPAPSTQDFEPQSKTSEQRISASFYQLAPEERDDPRTCAQRTWIPKQTQKIRC</sequence>
<name>A0AAE7NYQ9_9BRAD</name>
<dbReference type="EMBL" id="CP030050">
    <property type="protein sequence ID" value="QOZ71913.1"/>
    <property type="molecule type" value="Genomic_DNA"/>
</dbReference>
<feature type="region of interest" description="Disordered" evidence="1">
    <location>
        <begin position="26"/>
        <end position="50"/>
    </location>
</feature>
<gene>
    <name evidence="2" type="ORF">WN72_40725</name>
</gene>
<feature type="compositionally biased region" description="Polar residues" evidence="1">
    <location>
        <begin position="33"/>
        <end position="50"/>
    </location>
</feature>
<evidence type="ECO:0000313" key="2">
    <source>
        <dbReference type="EMBL" id="QOZ71913.1"/>
    </source>
</evidence>
<evidence type="ECO:0000256" key="1">
    <source>
        <dbReference type="SAM" id="MobiDB-lite"/>
    </source>
</evidence>
<protein>
    <submittedName>
        <fullName evidence="2">Uncharacterized protein</fullName>
    </submittedName>
</protein>